<dbReference type="EMBL" id="BART01013933">
    <property type="protein sequence ID" value="GAG82870.1"/>
    <property type="molecule type" value="Genomic_DNA"/>
</dbReference>
<sequence>MAIAGKPYMGVGRNLAYKKTLFFKNKGFAT</sequence>
<gene>
    <name evidence="1" type="ORF">S01H4_28167</name>
</gene>
<name>X1AJY4_9ZZZZ</name>
<comment type="caution">
    <text evidence="1">The sequence shown here is derived from an EMBL/GenBank/DDBJ whole genome shotgun (WGS) entry which is preliminary data.</text>
</comment>
<proteinExistence type="predicted"/>
<evidence type="ECO:0000313" key="1">
    <source>
        <dbReference type="EMBL" id="GAG82870.1"/>
    </source>
</evidence>
<accession>X1AJY4</accession>
<protein>
    <submittedName>
        <fullName evidence="1">Uncharacterized protein</fullName>
    </submittedName>
</protein>
<dbReference type="AlphaFoldDB" id="X1AJY4"/>
<reference evidence="1" key="1">
    <citation type="journal article" date="2014" name="Front. Microbiol.">
        <title>High frequency of phylogenetically diverse reductive dehalogenase-homologous genes in deep subseafloor sedimentary metagenomes.</title>
        <authorList>
            <person name="Kawai M."/>
            <person name="Futagami T."/>
            <person name="Toyoda A."/>
            <person name="Takaki Y."/>
            <person name="Nishi S."/>
            <person name="Hori S."/>
            <person name="Arai W."/>
            <person name="Tsubouchi T."/>
            <person name="Morono Y."/>
            <person name="Uchiyama I."/>
            <person name="Ito T."/>
            <person name="Fujiyama A."/>
            <person name="Inagaki F."/>
            <person name="Takami H."/>
        </authorList>
    </citation>
    <scope>NUCLEOTIDE SEQUENCE</scope>
    <source>
        <strain evidence="1">Expedition CK06-06</strain>
    </source>
</reference>
<feature type="non-terminal residue" evidence="1">
    <location>
        <position position="30"/>
    </location>
</feature>
<organism evidence="1">
    <name type="scientific">marine sediment metagenome</name>
    <dbReference type="NCBI Taxonomy" id="412755"/>
    <lineage>
        <taxon>unclassified sequences</taxon>
        <taxon>metagenomes</taxon>
        <taxon>ecological metagenomes</taxon>
    </lineage>
</organism>